<dbReference type="GO" id="GO:0005524">
    <property type="term" value="F:ATP binding"/>
    <property type="evidence" value="ECO:0007669"/>
    <property type="project" value="InterPro"/>
</dbReference>
<sequence length="577" mass="65020">MDPVSVIGIVQTCFTLGPEVIKICKNWKEAGKEVEQRILIVESCWDRTRRQVDFMLHIESAIDDELLRILDGLLGQLCISLTDAKNKLETVTKRESLSRPGFLSFRSKAKNASWVWKKEAIDDIIAELEAWQRRFDPSWFLLMRITSPTIDSELLSARKKGLGLEGSVIASNNPLALAAGLRNVLSPDLSKFKSLFLPESPMEWCDIPYTGIKLARRTSGSDNKWYVIDRIDVRSGAKVRDVMRDVRVLSARLSKSDPLVFGLLSCKGVIGIPRSNTPPEPTKCFESQQTSSLPLRSRSPRLDMSGDHSLHKPSASQHDYSCFQIVLRVPHGMNQLQSLRQILLASGEEPSLSRKVRIARELAKAVSYVHTFAFVHKNIRPESILCFEDAKSSQSHAFLAGFDAFRASDAGTMMAGDLSWEKNVYRHPLRQGEDPTETFNMQHDIYSLGVCLLEIGLWESFVEYDCERPDRGPYLAKFGKTYHRFRAYSKSKTPNNHAIKASSFLDLAFSLKDFLVNEASTKLAPRVGDRYMRVVVSCLTCLDEDNLNPGEPGDDTEDLVAIRFIGTILKDLDDIRV</sequence>
<evidence type="ECO:0000313" key="3">
    <source>
        <dbReference type="EMBL" id="ETS78915.1"/>
    </source>
</evidence>
<dbReference type="InParanoid" id="W3WYJ2"/>
<dbReference type="GO" id="GO:0004672">
    <property type="term" value="F:protein kinase activity"/>
    <property type="evidence" value="ECO:0007669"/>
    <property type="project" value="InterPro"/>
</dbReference>
<dbReference type="STRING" id="1229662.W3WYJ2"/>
<name>W3WYJ2_PESFW</name>
<dbReference type="OrthoDB" id="1911848at2759"/>
<dbReference type="KEGG" id="pfy:PFICI_08768"/>
<keyword evidence="4" id="KW-1185">Reference proteome</keyword>
<dbReference type="GeneID" id="19273781"/>
<dbReference type="OMA" id="FAFVHKN"/>
<dbReference type="HOGENOM" id="CLU_028627_0_0_1"/>
<protein>
    <recommendedName>
        <fullName evidence="2">Protein kinase domain-containing protein</fullName>
    </recommendedName>
</protein>
<feature type="compositionally biased region" description="Basic and acidic residues" evidence="1">
    <location>
        <begin position="300"/>
        <end position="310"/>
    </location>
</feature>
<dbReference type="InterPro" id="IPR011009">
    <property type="entry name" value="Kinase-like_dom_sf"/>
</dbReference>
<gene>
    <name evidence="3" type="ORF">PFICI_08768</name>
</gene>
<reference evidence="4" key="1">
    <citation type="journal article" date="2015" name="BMC Genomics">
        <title>Genomic and transcriptomic analysis of the endophytic fungus Pestalotiopsis fici reveals its lifestyle and high potential for synthesis of natural products.</title>
        <authorList>
            <person name="Wang X."/>
            <person name="Zhang X."/>
            <person name="Liu L."/>
            <person name="Xiang M."/>
            <person name="Wang W."/>
            <person name="Sun X."/>
            <person name="Che Y."/>
            <person name="Guo L."/>
            <person name="Liu G."/>
            <person name="Guo L."/>
            <person name="Wang C."/>
            <person name="Yin W.B."/>
            <person name="Stadler M."/>
            <person name="Zhang X."/>
            <person name="Liu X."/>
        </authorList>
    </citation>
    <scope>NUCLEOTIDE SEQUENCE [LARGE SCALE GENOMIC DNA]</scope>
    <source>
        <strain evidence="4">W106-1 / CGMCC3.15140</strain>
    </source>
</reference>
<organism evidence="3 4">
    <name type="scientific">Pestalotiopsis fici (strain W106-1 / CGMCC3.15140)</name>
    <dbReference type="NCBI Taxonomy" id="1229662"/>
    <lineage>
        <taxon>Eukaryota</taxon>
        <taxon>Fungi</taxon>
        <taxon>Dikarya</taxon>
        <taxon>Ascomycota</taxon>
        <taxon>Pezizomycotina</taxon>
        <taxon>Sordariomycetes</taxon>
        <taxon>Xylariomycetidae</taxon>
        <taxon>Amphisphaeriales</taxon>
        <taxon>Sporocadaceae</taxon>
        <taxon>Pestalotiopsis</taxon>
    </lineage>
</organism>
<dbReference type="PANTHER" id="PTHR37542">
    <property type="entry name" value="HELO DOMAIN-CONTAINING PROTEIN-RELATED"/>
    <property type="match status" value="1"/>
</dbReference>
<feature type="domain" description="Protein kinase" evidence="2">
    <location>
        <begin position="154"/>
        <end position="539"/>
    </location>
</feature>
<evidence type="ECO:0000313" key="4">
    <source>
        <dbReference type="Proteomes" id="UP000030651"/>
    </source>
</evidence>
<dbReference type="SUPFAM" id="SSF56112">
    <property type="entry name" value="Protein kinase-like (PK-like)"/>
    <property type="match status" value="1"/>
</dbReference>
<dbReference type="InterPro" id="IPR000719">
    <property type="entry name" value="Prot_kinase_dom"/>
</dbReference>
<dbReference type="PANTHER" id="PTHR37542:SF1">
    <property type="entry name" value="PRION-INHIBITION AND PROPAGATION HELO DOMAIN-CONTAINING PROTEIN"/>
    <property type="match status" value="1"/>
</dbReference>
<proteinExistence type="predicted"/>
<dbReference type="AlphaFoldDB" id="W3WYJ2"/>
<dbReference type="Gene3D" id="1.10.510.10">
    <property type="entry name" value="Transferase(Phosphotransferase) domain 1"/>
    <property type="match status" value="1"/>
</dbReference>
<dbReference type="eggNOG" id="ENOG502QUMI">
    <property type="taxonomic scope" value="Eukaryota"/>
</dbReference>
<accession>W3WYJ2</accession>
<evidence type="ECO:0000259" key="2">
    <source>
        <dbReference type="PROSITE" id="PS50011"/>
    </source>
</evidence>
<dbReference type="Proteomes" id="UP000030651">
    <property type="component" value="Unassembled WGS sequence"/>
</dbReference>
<feature type="region of interest" description="Disordered" evidence="1">
    <location>
        <begin position="277"/>
        <end position="314"/>
    </location>
</feature>
<dbReference type="PROSITE" id="PS50011">
    <property type="entry name" value="PROTEIN_KINASE_DOM"/>
    <property type="match status" value="1"/>
</dbReference>
<evidence type="ECO:0000256" key="1">
    <source>
        <dbReference type="SAM" id="MobiDB-lite"/>
    </source>
</evidence>
<dbReference type="EMBL" id="KI912114">
    <property type="protein sequence ID" value="ETS78915.1"/>
    <property type="molecule type" value="Genomic_DNA"/>
</dbReference>
<dbReference type="RefSeq" id="XP_007835540.1">
    <property type="nucleotide sequence ID" value="XM_007837349.1"/>
</dbReference>